<feature type="compositionally biased region" description="Basic and acidic residues" evidence="3">
    <location>
        <begin position="111"/>
        <end position="123"/>
    </location>
</feature>
<evidence type="ECO:0000259" key="4">
    <source>
        <dbReference type="Pfam" id="PF05433"/>
    </source>
</evidence>
<dbReference type="GO" id="GO:0019867">
    <property type="term" value="C:outer membrane"/>
    <property type="evidence" value="ECO:0007669"/>
    <property type="project" value="InterPro"/>
</dbReference>
<evidence type="ECO:0000313" key="6">
    <source>
        <dbReference type="Proteomes" id="UP000240883"/>
    </source>
</evidence>
<comment type="subcellular location">
    <subcellularLocation>
        <location evidence="1">Membrane</location>
    </subcellularLocation>
</comment>
<evidence type="ECO:0000313" key="5">
    <source>
        <dbReference type="EMBL" id="PSN65413.1"/>
    </source>
</evidence>
<feature type="region of interest" description="Disordered" evidence="3">
    <location>
        <begin position="1"/>
        <end position="65"/>
    </location>
</feature>
<feature type="domain" description="Glycine zipper 2TM" evidence="4">
    <location>
        <begin position="66"/>
        <end position="104"/>
    </location>
</feature>
<sequence length="145" mass="16569">MPPPPPFGHAERRYDGGYHEDGWRREGGRPGPHRRPSSYSPRRSDKHDSTPRRVRSKSPNHHRVAATVVGALAGGLVGNAAKKGHDGLLPTVAGAVVGGLGARELEKLYDRHEDKKAEAEARRERRRREREREREREWEGEYEWR</sequence>
<feature type="compositionally biased region" description="Basic and acidic residues" evidence="3">
    <location>
        <begin position="42"/>
        <end position="51"/>
    </location>
</feature>
<evidence type="ECO:0000256" key="3">
    <source>
        <dbReference type="SAM" id="MobiDB-lite"/>
    </source>
</evidence>
<dbReference type="Proteomes" id="UP000240883">
    <property type="component" value="Unassembled WGS sequence"/>
</dbReference>
<gene>
    <name evidence="5" type="ORF">BS50DRAFT_575436</name>
</gene>
<accession>A0A2T2NJ07</accession>
<proteinExistence type="predicted"/>
<dbReference type="AlphaFoldDB" id="A0A2T2NJ07"/>
<dbReference type="PANTHER" id="PTHR35603:SF2">
    <property type="entry name" value="OUTER MEMBRANE LIPOPROTEIN"/>
    <property type="match status" value="1"/>
</dbReference>
<feature type="compositionally biased region" description="Basic and acidic residues" evidence="3">
    <location>
        <begin position="130"/>
        <end position="145"/>
    </location>
</feature>
<feature type="region of interest" description="Disordered" evidence="3">
    <location>
        <begin position="111"/>
        <end position="145"/>
    </location>
</feature>
<dbReference type="Pfam" id="PF05433">
    <property type="entry name" value="Rick_17kDa_Anti"/>
    <property type="match status" value="1"/>
</dbReference>
<keyword evidence="2" id="KW-0472">Membrane</keyword>
<organism evidence="5 6">
    <name type="scientific">Corynespora cassiicola Philippines</name>
    <dbReference type="NCBI Taxonomy" id="1448308"/>
    <lineage>
        <taxon>Eukaryota</taxon>
        <taxon>Fungi</taxon>
        <taxon>Dikarya</taxon>
        <taxon>Ascomycota</taxon>
        <taxon>Pezizomycotina</taxon>
        <taxon>Dothideomycetes</taxon>
        <taxon>Pleosporomycetidae</taxon>
        <taxon>Pleosporales</taxon>
        <taxon>Corynesporascaceae</taxon>
        <taxon>Corynespora</taxon>
    </lineage>
</organism>
<reference evidence="5 6" key="1">
    <citation type="journal article" date="2018" name="Front. Microbiol.">
        <title>Genome-Wide Analysis of Corynespora cassiicola Leaf Fall Disease Putative Effectors.</title>
        <authorList>
            <person name="Lopez D."/>
            <person name="Ribeiro S."/>
            <person name="Label P."/>
            <person name="Fumanal B."/>
            <person name="Venisse J.S."/>
            <person name="Kohler A."/>
            <person name="de Oliveira R.R."/>
            <person name="Labutti K."/>
            <person name="Lipzen A."/>
            <person name="Lail K."/>
            <person name="Bauer D."/>
            <person name="Ohm R.A."/>
            <person name="Barry K.W."/>
            <person name="Spatafora J."/>
            <person name="Grigoriev I.V."/>
            <person name="Martin F.M."/>
            <person name="Pujade-Renaud V."/>
        </authorList>
    </citation>
    <scope>NUCLEOTIDE SEQUENCE [LARGE SCALE GENOMIC DNA]</scope>
    <source>
        <strain evidence="5 6">Philippines</strain>
    </source>
</reference>
<name>A0A2T2NJ07_CORCC</name>
<feature type="compositionally biased region" description="Basic and acidic residues" evidence="3">
    <location>
        <begin position="9"/>
        <end position="28"/>
    </location>
</feature>
<dbReference type="EMBL" id="KZ678137">
    <property type="protein sequence ID" value="PSN65413.1"/>
    <property type="molecule type" value="Genomic_DNA"/>
</dbReference>
<evidence type="ECO:0000256" key="1">
    <source>
        <dbReference type="ARBA" id="ARBA00004370"/>
    </source>
</evidence>
<keyword evidence="6" id="KW-1185">Reference proteome</keyword>
<evidence type="ECO:0000256" key="2">
    <source>
        <dbReference type="ARBA" id="ARBA00023136"/>
    </source>
</evidence>
<dbReference type="InterPro" id="IPR008816">
    <property type="entry name" value="Gly_zipper_2TM_dom"/>
</dbReference>
<dbReference type="STRING" id="1448308.A0A2T2NJ07"/>
<protein>
    <recommendedName>
        <fullName evidence="4">Glycine zipper 2TM domain-containing protein</fullName>
    </recommendedName>
</protein>
<feature type="compositionally biased region" description="Basic residues" evidence="3">
    <location>
        <begin position="52"/>
        <end position="64"/>
    </location>
</feature>
<dbReference type="PANTHER" id="PTHR35603">
    <property type="match status" value="1"/>
</dbReference>
<dbReference type="InterPro" id="IPR051407">
    <property type="entry name" value="Bact_OM_lipoprot/Surf_antigen"/>
</dbReference>